<dbReference type="AlphaFoldDB" id="A0A8J4JHZ2"/>
<dbReference type="OrthoDB" id="6499071at2759"/>
<proteinExistence type="predicted"/>
<dbReference type="Pfam" id="PF13873">
    <property type="entry name" value="Myb_DNA-bind_5"/>
    <property type="match status" value="1"/>
</dbReference>
<evidence type="ECO:0000259" key="1">
    <source>
        <dbReference type="Pfam" id="PF13873"/>
    </source>
</evidence>
<organism evidence="2 3">
    <name type="scientific">Eudyptula minor</name>
    <name type="common">Little blue penguin</name>
    <name type="synonym">Aptenodytes minor</name>
    <dbReference type="NCBI Taxonomy" id="37083"/>
    <lineage>
        <taxon>Eukaryota</taxon>
        <taxon>Metazoa</taxon>
        <taxon>Chordata</taxon>
        <taxon>Craniata</taxon>
        <taxon>Vertebrata</taxon>
        <taxon>Euteleostomi</taxon>
        <taxon>Archelosauria</taxon>
        <taxon>Archosauria</taxon>
        <taxon>Dinosauria</taxon>
        <taxon>Saurischia</taxon>
        <taxon>Theropoda</taxon>
        <taxon>Coelurosauria</taxon>
        <taxon>Aves</taxon>
        <taxon>Neognathae</taxon>
        <taxon>Neoaves</taxon>
        <taxon>Aequornithes</taxon>
        <taxon>Sphenisciformes</taxon>
        <taxon>Spheniscidae</taxon>
        <taxon>Eudyptula</taxon>
    </lineage>
</organism>
<protein>
    <recommendedName>
        <fullName evidence="1">Myb/SANT-like DNA-binding domain-containing protein</fullName>
    </recommendedName>
</protein>
<dbReference type="EMBL" id="VULC01014958">
    <property type="protein sequence ID" value="KAF1521922.1"/>
    <property type="molecule type" value="Genomic_DNA"/>
</dbReference>
<gene>
    <name evidence="2" type="ORF">FQV19_0003177</name>
</gene>
<evidence type="ECO:0000313" key="2">
    <source>
        <dbReference type="EMBL" id="KAF1521922.1"/>
    </source>
</evidence>
<evidence type="ECO:0000313" key="3">
    <source>
        <dbReference type="Proteomes" id="UP000782854"/>
    </source>
</evidence>
<dbReference type="InterPro" id="IPR028002">
    <property type="entry name" value="Myb_DNA-bind_5"/>
</dbReference>
<keyword evidence="3" id="KW-1185">Reference proteome</keyword>
<dbReference type="Proteomes" id="UP000782854">
    <property type="component" value="Unassembled WGS sequence"/>
</dbReference>
<name>A0A8J4JHZ2_EUDMI</name>
<sequence>GSMSMTKPKRIKFSEEEKFLILEEFSLCKDILIPKSGWYKNTLAWQCAWEEITASVNSLSLLVQCMPDEICKKWHNIDARRELAVEKHSLLCQWPQEELFHNVFTLFNKPGLGLPDPLLSASASRVRAASSPLIPPG</sequence>
<feature type="non-terminal residue" evidence="2">
    <location>
        <position position="137"/>
    </location>
</feature>
<feature type="domain" description="Myb/SANT-like DNA-binding" evidence="1">
    <location>
        <begin position="12"/>
        <end position="79"/>
    </location>
</feature>
<reference evidence="2" key="1">
    <citation type="journal article" date="2019" name="Gigascience">
        <title>High-coverage genomes to elucidate the evolution of penguins.</title>
        <authorList>
            <person name="Pan H."/>
            <person name="Cole T.L."/>
            <person name="Bi X."/>
            <person name="Fang M."/>
            <person name="Zhou C."/>
            <person name="Yang Z."/>
            <person name="Ksepka D.T."/>
            <person name="Hart T."/>
            <person name="Bouzat J.L."/>
            <person name="Argilla L.S."/>
            <person name="Bertelsen M.F."/>
            <person name="Boersma P.D."/>
            <person name="Bost C.A."/>
            <person name="Cherel Y."/>
            <person name="Dann P."/>
            <person name="Fiddaman S.R."/>
            <person name="Howard P."/>
            <person name="Labuschagne K."/>
            <person name="Mattern T."/>
            <person name="Miller G."/>
            <person name="Parker P."/>
            <person name="Phillips R.A."/>
            <person name="Quillfeldt P."/>
            <person name="Ryan P.G."/>
            <person name="Taylor H."/>
            <person name="Thompson D.R."/>
            <person name="Young M.J."/>
            <person name="Ellegaard M.R."/>
            <person name="Gilbert M.T.P."/>
            <person name="Sinding M.S."/>
            <person name="Pacheco G."/>
            <person name="Shepherd L.D."/>
            <person name="Tennyson A.J.D."/>
            <person name="Grosser S."/>
            <person name="Kay E."/>
            <person name="Nupen L.J."/>
            <person name="Ellenberg U."/>
            <person name="Houston D.M."/>
            <person name="Reeve A.H."/>
            <person name="Johnson K."/>
            <person name="Masello J.F."/>
            <person name="Stracke T."/>
            <person name="McKinlay B."/>
            <person name="Borboroglu P.G."/>
            <person name="Zhang D.X."/>
            <person name="Zhang G."/>
        </authorList>
    </citation>
    <scope>NUCLEOTIDE SEQUENCE</scope>
    <source>
        <strain evidence="2">Gonzo</strain>
    </source>
</reference>
<accession>A0A8J4JHZ2</accession>
<feature type="non-terminal residue" evidence="2">
    <location>
        <position position="1"/>
    </location>
</feature>
<comment type="caution">
    <text evidence="2">The sequence shown here is derived from an EMBL/GenBank/DDBJ whole genome shotgun (WGS) entry which is preliminary data.</text>
</comment>